<dbReference type="EMBL" id="PCYL01000015">
    <property type="protein sequence ID" value="PIR47000.1"/>
    <property type="molecule type" value="Genomic_DNA"/>
</dbReference>
<evidence type="ECO:0000256" key="9">
    <source>
        <dbReference type="ARBA" id="ARBA00049563"/>
    </source>
</evidence>
<feature type="region of interest" description="Interaction with substrate tRNA" evidence="10">
    <location>
        <begin position="42"/>
        <end position="45"/>
    </location>
</feature>
<dbReference type="GO" id="GO:0006400">
    <property type="term" value="P:tRNA modification"/>
    <property type="evidence" value="ECO:0007669"/>
    <property type="project" value="TreeGrafter"/>
</dbReference>
<comment type="function">
    <text evidence="2 10 12">Catalyzes the transfer of a dimethylallyl group onto the adenine at position 37 in tRNAs that read codons beginning with uridine, leading to the formation of N6-(dimethylallyl)adenosine (i(6)A).</text>
</comment>
<dbReference type="AlphaFoldDB" id="A0A2H0RKL2"/>
<evidence type="ECO:0000256" key="12">
    <source>
        <dbReference type="RuleBase" id="RU003784"/>
    </source>
</evidence>
<dbReference type="Pfam" id="PF01715">
    <property type="entry name" value="IPPT"/>
    <property type="match status" value="1"/>
</dbReference>
<gene>
    <name evidence="10 14" type="primary">miaA</name>
    <name evidence="14" type="ORF">COV07_01310</name>
</gene>
<accession>A0A2H0RKL2</accession>
<comment type="similarity">
    <text evidence="3 10 13">Belongs to the IPP transferase family.</text>
</comment>
<dbReference type="EC" id="2.5.1.75" evidence="10"/>
<feature type="site" description="Interaction with substrate tRNA" evidence="10">
    <location>
        <position position="131"/>
    </location>
</feature>
<evidence type="ECO:0000256" key="5">
    <source>
        <dbReference type="ARBA" id="ARBA00022694"/>
    </source>
</evidence>
<keyword evidence="8 10" id="KW-0460">Magnesium</keyword>
<feature type="binding site" evidence="10">
    <location>
        <begin position="17"/>
        <end position="24"/>
    </location>
    <ligand>
        <name>ATP</name>
        <dbReference type="ChEBI" id="CHEBI:30616"/>
    </ligand>
</feature>
<dbReference type="Gene3D" id="1.10.20.140">
    <property type="match status" value="1"/>
</dbReference>
<comment type="subunit">
    <text evidence="10">Monomer.</text>
</comment>
<dbReference type="Gene3D" id="3.40.50.300">
    <property type="entry name" value="P-loop containing nucleotide triphosphate hydrolases"/>
    <property type="match status" value="1"/>
</dbReference>
<evidence type="ECO:0000313" key="15">
    <source>
        <dbReference type="Proteomes" id="UP000230833"/>
    </source>
</evidence>
<dbReference type="SUPFAM" id="SSF52540">
    <property type="entry name" value="P-loop containing nucleoside triphosphate hydrolases"/>
    <property type="match status" value="1"/>
</dbReference>
<keyword evidence="7 10" id="KW-0067">ATP-binding</keyword>
<dbReference type="InterPro" id="IPR027417">
    <property type="entry name" value="P-loop_NTPase"/>
</dbReference>
<organism evidence="14 15">
    <name type="scientific">Candidatus Vogelbacteria bacterium CG10_big_fil_rev_8_21_14_0_10_45_14</name>
    <dbReference type="NCBI Taxonomy" id="1975042"/>
    <lineage>
        <taxon>Bacteria</taxon>
        <taxon>Candidatus Vogeliibacteriota</taxon>
    </lineage>
</organism>
<dbReference type="NCBIfam" id="TIGR00174">
    <property type="entry name" value="miaA"/>
    <property type="match status" value="1"/>
</dbReference>
<evidence type="ECO:0000256" key="10">
    <source>
        <dbReference type="HAMAP-Rule" id="MF_00185"/>
    </source>
</evidence>
<evidence type="ECO:0000256" key="13">
    <source>
        <dbReference type="RuleBase" id="RU003785"/>
    </source>
</evidence>
<comment type="cofactor">
    <cofactor evidence="1 10">
        <name>Mg(2+)</name>
        <dbReference type="ChEBI" id="CHEBI:18420"/>
    </cofactor>
</comment>
<feature type="site" description="Interaction with substrate tRNA" evidence="10">
    <location>
        <position position="108"/>
    </location>
</feature>
<keyword evidence="6 10" id="KW-0547">Nucleotide-binding</keyword>
<dbReference type="GO" id="GO:0052381">
    <property type="term" value="F:tRNA dimethylallyltransferase activity"/>
    <property type="evidence" value="ECO:0007669"/>
    <property type="project" value="UniProtKB-UniRule"/>
</dbReference>
<dbReference type="Proteomes" id="UP000230833">
    <property type="component" value="Unassembled WGS sequence"/>
</dbReference>
<evidence type="ECO:0000256" key="1">
    <source>
        <dbReference type="ARBA" id="ARBA00001946"/>
    </source>
</evidence>
<comment type="catalytic activity">
    <reaction evidence="9 10 11">
        <text>adenosine(37) in tRNA + dimethylallyl diphosphate = N(6)-dimethylallyladenosine(37) in tRNA + diphosphate</text>
        <dbReference type="Rhea" id="RHEA:26482"/>
        <dbReference type="Rhea" id="RHEA-COMP:10162"/>
        <dbReference type="Rhea" id="RHEA-COMP:10375"/>
        <dbReference type="ChEBI" id="CHEBI:33019"/>
        <dbReference type="ChEBI" id="CHEBI:57623"/>
        <dbReference type="ChEBI" id="CHEBI:74411"/>
        <dbReference type="ChEBI" id="CHEBI:74415"/>
        <dbReference type="EC" id="2.5.1.75"/>
    </reaction>
</comment>
<dbReference type="HAMAP" id="MF_00185">
    <property type="entry name" value="IPP_trans"/>
    <property type="match status" value="1"/>
</dbReference>
<evidence type="ECO:0000256" key="11">
    <source>
        <dbReference type="RuleBase" id="RU003783"/>
    </source>
</evidence>
<dbReference type="InterPro" id="IPR039657">
    <property type="entry name" value="Dimethylallyltransferase"/>
</dbReference>
<reference evidence="14 15" key="1">
    <citation type="submission" date="2017-09" db="EMBL/GenBank/DDBJ databases">
        <title>Depth-based differentiation of microbial function through sediment-hosted aquifers and enrichment of novel symbionts in the deep terrestrial subsurface.</title>
        <authorList>
            <person name="Probst A.J."/>
            <person name="Ladd B."/>
            <person name="Jarett J.K."/>
            <person name="Geller-Mcgrath D.E."/>
            <person name="Sieber C.M."/>
            <person name="Emerson J.B."/>
            <person name="Anantharaman K."/>
            <person name="Thomas B.C."/>
            <person name="Malmstrom R."/>
            <person name="Stieglmeier M."/>
            <person name="Klingl A."/>
            <person name="Woyke T."/>
            <person name="Ryan C.M."/>
            <person name="Banfield J.F."/>
        </authorList>
    </citation>
    <scope>NUCLEOTIDE SEQUENCE [LARGE SCALE GENOMIC DNA]</scope>
    <source>
        <strain evidence="14">CG10_big_fil_rev_8_21_14_0_10_45_14</strain>
    </source>
</reference>
<evidence type="ECO:0000256" key="3">
    <source>
        <dbReference type="ARBA" id="ARBA00005842"/>
    </source>
</evidence>
<comment type="caution">
    <text evidence="10">Lacks conserved residue(s) required for the propagation of feature annotation.</text>
</comment>
<keyword evidence="5 10" id="KW-0819">tRNA processing</keyword>
<comment type="caution">
    <text evidence="14">The sequence shown here is derived from an EMBL/GenBank/DDBJ whole genome shotgun (WGS) entry which is preliminary data.</text>
</comment>
<evidence type="ECO:0000256" key="4">
    <source>
        <dbReference type="ARBA" id="ARBA00022679"/>
    </source>
</evidence>
<dbReference type="GO" id="GO:0005524">
    <property type="term" value="F:ATP binding"/>
    <property type="evidence" value="ECO:0007669"/>
    <property type="project" value="UniProtKB-UniRule"/>
</dbReference>
<proteinExistence type="inferred from homology"/>
<feature type="binding site" evidence="10">
    <location>
        <begin position="19"/>
        <end position="24"/>
    </location>
    <ligand>
        <name>substrate</name>
    </ligand>
</feature>
<keyword evidence="4 10" id="KW-0808">Transferase</keyword>
<evidence type="ECO:0000256" key="2">
    <source>
        <dbReference type="ARBA" id="ARBA00003213"/>
    </source>
</evidence>
<evidence type="ECO:0000256" key="7">
    <source>
        <dbReference type="ARBA" id="ARBA00022840"/>
    </source>
</evidence>
<dbReference type="PANTHER" id="PTHR11088:SF60">
    <property type="entry name" value="TRNA DIMETHYLALLYLTRANSFERASE"/>
    <property type="match status" value="1"/>
</dbReference>
<evidence type="ECO:0000313" key="14">
    <source>
        <dbReference type="EMBL" id="PIR47000.1"/>
    </source>
</evidence>
<evidence type="ECO:0000256" key="8">
    <source>
        <dbReference type="ARBA" id="ARBA00022842"/>
    </source>
</evidence>
<protein>
    <recommendedName>
        <fullName evidence="10">tRNA dimethylallyltransferase</fullName>
        <ecNumber evidence="10">2.5.1.75</ecNumber>
    </recommendedName>
    <alternativeName>
        <fullName evidence="10">Dimethylallyl diphosphate:tRNA dimethylallyltransferase</fullName>
        <shortName evidence="10">DMAPP:tRNA dimethylallyltransferase</shortName>
        <shortName evidence="10">DMATase</shortName>
    </alternativeName>
    <alternativeName>
        <fullName evidence="10">Isopentenyl-diphosphate:tRNA isopentenyltransferase</fullName>
        <shortName evidence="10">IPP transferase</shortName>
        <shortName evidence="10">IPPT</shortName>
        <shortName evidence="10">IPTase</shortName>
    </alternativeName>
</protein>
<name>A0A2H0RKL2_9BACT</name>
<dbReference type="PANTHER" id="PTHR11088">
    <property type="entry name" value="TRNA DIMETHYLALLYLTRANSFERASE"/>
    <property type="match status" value="1"/>
</dbReference>
<dbReference type="InterPro" id="IPR018022">
    <property type="entry name" value="IPT"/>
</dbReference>
<sequence length="305" mass="35082">MTSNMSKTLQQLIAIVGPTASGKSDLAVNLALQIGGEVISADSRQVYRGLDIGSGKITQDEMRHIPHHLLDVTDPLEYYSVSQYRTLASKIISEIDNRRKSIIICGGTAQYVNSLIYDIRIPDVPPDEILRQKLASMSKEELFIKLTNLDPRRAQNIESKNPRRLIRAIEIIEAIGKIPPQSTSISSRANAIICLNPPKEELQERIKVRLRKRIEIGMIEEVKHLREDVGLSWKRLDDLGLDYRYLAKHLRGELTEGEMVRELEIKIWQYARRQMTWWKRDPNVHFVWHTDPKCLLQQTFQIIGV</sequence>
<evidence type="ECO:0000256" key="6">
    <source>
        <dbReference type="ARBA" id="ARBA00022741"/>
    </source>
</evidence>